<dbReference type="Pfam" id="PF01096">
    <property type="entry name" value="Zn_ribbon_TFIIS"/>
    <property type="match status" value="1"/>
</dbReference>
<dbReference type="AlphaFoldDB" id="A0AAW1R221"/>
<keyword evidence="3 6" id="KW-0863">Zinc-finger</keyword>
<keyword evidence="8" id="KW-0238">DNA-binding</keyword>
<evidence type="ECO:0000256" key="5">
    <source>
        <dbReference type="ARBA" id="ARBA00023242"/>
    </source>
</evidence>
<protein>
    <recommendedName>
        <fullName evidence="8">Transcription elongation factor</fullName>
    </recommendedName>
</protein>
<dbReference type="PANTHER" id="PTHR11477">
    <property type="entry name" value="TRANSCRIPTION FACTOR S-II ZINC FINGER DOMAIN-CONTAINING PROTEIN"/>
    <property type="match status" value="1"/>
</dbReference>
<dbReference type="GO" id="GO:0008270">
    <property type="term" value="F:zinc ion binding"/>
    <property type="evidence" value="ECO:0007669"/>
    <property type="project" value="UniProtKB-UniRule"/>
</dbReference>
<keyword evidence="8" id="KW-0804">Transcription</keyword>
<sequence length="302" mass="31986">MAASVDELRLLVDAALAAGAAVDDDPEAASRAVFTLDQLAQQQVTTQVLVDSNAGKLVRRLTKHTDQGIAATAARVVATWKEAIALEQKAALGDGYASGPSSANAAPPLERSNGAAAAAAAPMLPRPPAKPLIVPKCGDGNRDKTRLLLAEALTLAAGGVPGADAGAAAADVEVAMFRQAGGVTPGYKATYRRLVQNLRDPANPDLRRRVLAREITGDVLVTLSAEELASDARKADNSRIRQTALAEAERGQHMKTATTDQFQCGKCRQRQCQYYQMQTRSADEPMTTFVTCVNCGNRWKFC</sequence>
<dbReference type="InterPro" id="IPR017923">
    <property type="entry name" value="TFIIS_N"/>
</dbReference>
<dbReference type="PIRSF" id="PIRSF006704">
    <property type="entry name" value="TF_IIS"/>
    <property type="match status" value="1"/>
</dbReference>
<dbReference type="Proteomes" id="UP001445335">
    <property type="component" value="Unassembled WGS sequence"/>
</dbReference>
<evidence type="ECO:0000256" key="1">
    <source>
        <dbReference type="ARBA" id="ARBA00004123"/>
    </source>
</evidence>
<keyword evidence="4 8" id="KW-0862">Zinc</keyword>
<feature type="domain" description="TFIIS N-terminal" evidence="10">
    <location>
        <begin position="6"/>
        <end position="87"/>
    </location>
</feature>
<accession>A0AAW1R221</accession>
<dbReference type="InterPro" id="IPR001222">
    <property type="entry name" value="Znf_TFIIS"/>
</dbReference>
<dbReference type="Pfam" id="PF08711">
    <property type="entry name" value="Med26"/>
    <property type="match status" value="1"/>
</dbReference>
<evidence type="ECO:0000256" key="8">
    <source>
        <dbReference type="RuleBase" id="RU368078"/>
    </source>
</evidence>
<evidence type="ECO:0000259" key="11">
    <source>
        <dbReference type="PROSITE" id="PS51321"/>
    </source>
</evidence>
<dbReference type="PROSITE" id="PS51133">
    <property type="entry name" value="ZF_TFIIS_2"/>
    <property type="match status" value="1"/>
</dbReference>
<keyword evidence="2 8" id="KW-0479">Metal-binding</keyword>
<dbReference type="SUPFAM" id="SSF46942">
    <property type="entry name" value="Elongation factor TFIIS domain 2"/>
    <property type="match status" value="1"/>
</dbReference>
<dbReference type="NCBIfam" id="TIGR01385">
    <property type="entry name" value="TFSII"/>
    <property type="match status" value="1"/>
</dbReference>
<gene>
    <name evidence="12" type="ORF">WJX81_001573</name>
</gene>
<comment type="caution">
    <text evidence="12">The sequence shown here is derived from an EMBL/GenBank/DDBJ whole genome shotgun (WGS) entry which is preliminary data.</text>
</comment>
<dbReference type="Gene3D" id="1.10.472.30">
    <property type="entry name" value="Transcription elongation factor S-II, central domain"/>
    <property type="match status" value="1"/>
</dbReference>
<evidence type="ECO:0000259" key="9">
    <source>
        <dbReference type="PROSITE" id="PS51133"/>
    </source>
</evidence>
<evidence type="ECO:0000256" key="2">
    <source>
        <dbReference type="ARBA" id="ARBA00022723"/>
    </source>
</evidence>
<reference evidence="12 13" key="1">
    <citation type="journal article" date="2024" name="Nat. Commun.">
        <title>Phylogenomics reveals the evolutionary origins of lichenization in chlorophyte algae.</title>
        <authorList>
            <person name="Puginier C."/>
            <person name="Libourel C."/>
            <person name="Otte J."/>
            <person name="Skaloud P."/>
            <person name="Haon M."/>
            <person name="Grisel S."/>
            <person name="Petersen M."/>
            <person name="Berrin J.G."/>
            <person name="Delaux P.M."/>
            <person name="Dal Grande F."/>
            <person name="Keller J."/>
        </authorList>
    </citation>
    <scope>NUCLEOTIDE SEQUENCE [LARGE SCALE GENOMIC DNA]</scope>
    <source>
        <strain evidence="12 13">SAG 245.80</strain>
    </source>
</reference>
<evidence type="ECO:0000256" key="6">
    <source>
        <dbReference type="PROSITE-ProRule" id="PRU00472"/>
    </source>
</evidence>
<dbReference type="SUPFAM" id="SSF47676">
    <property type="entry name" value="Conserved domain common to transcription factors TFIIS, elongin A, CRSP70"/>
    <property type="match status" value="1"/>
</dbReference>
<dbReference type="InterPro" id="IPR003618">
    <property type="entry name" value="TFIIS_cen_dom"/>
</dbReference>
<name>A0AAW1R221_9CHLO</name>
<dbReference type="InterPro" id="IPR035441">
    <property type="entry name" value="TFIIS/LEDGF_dom_sf"/>
</dbReference>
<dbReference type="FunFam" id="2.20.25.10:FF:000001">
    <property type="entry name" value="Probable Transcription elongation factor S-II"/>
    <property type="match status" value="1"/>
</dbReference>
<dbReference type="SMART" id="SM00510">
    <property type="entry name" value="TFS2M"/>
    <property type="match status" value="1"/>
</dbReference>
<dbReference type="SUPFAM" id="SSF57783">
    <property type="entry name" value="Zinc beta-ribbon"/>
    <property type="match status" value="1"/>
</dbReference>
<dbReference type="InterPro" id="IPR006289">
    <property type="entry name" value="TFSII"/>
</dbReference>
<dbReference type="Pfam" id="PF07500">
    <property type="entry name" value="TFIIS_M"/>
    <property type="match status" value="1"/>
</dbReference>
<comment type="similarity">
    <text evidence="8">Belongs to the TFS-II family.</text>
</comment>
<dbReference type="SMART" id="SM00509">
    <property type="entry name" value="TFS2N"/>
    <property type="match status" value="1"/>
</dbReference>
<proteinExistence type="inferred from homology"/>
<evidence type="ECO:0000259" key="10">
    <source>
        <dbReference type="PROSITE" id="PS51319"/>
    </source>
</evidence>
<dbReference type="GO" id="GO:0003677">
    <property type="term" value="F:DNA binding"/>
    <property type="evidence" value="ECO:0007669"/>
    <property type="project" value="UniProtKB-KW"/>
</dbReference>
<evidence type="ECO:0000313" key="13">
    <source>
        <dbReference type="Proteomes" id="UP001445335"/>
    </source>
</evidence>
<evidence type="ECO:0000256" key="4">
    <source>
        <dbReference type="ARBA" id="ARBA00022833"/>
    </source>
</evidence>
<dbReference type="InterPro" id="IPR036575">
    <property type="entry name" value="TFIIS_cen_dom_sf"/>
</dbReference>
<feature type="domain" description="TFIIS central" evidence="11">
    <location>
        <begin position="141"/>
        <end position="256"/>
    </location>
</feature>
<dbReference type="Gene3D" id="1.20.930.10">
    <property type="entry name" value="Conserved domain common to transcription factors TFIIS, elongin A, CRSP70"/>
    <property type="match status" value="1"/>
</dbReference>
<dbReference type="PROSITE" id="PS00466">
    <property type="entry name" value="ZF_TFIIS_1"/>
    <property type="match status" value="1"/>
</dbReference>
<dbReference type="CDD" id="cd13749">
    <property type="entry name" value="Zn-ribbon_TFIIS"/>
    <property type="match status" value="1"/>
</dbReference>
<evidence type="ECO:0000256" key="3">
    <source>
        <dbReference type="ARBA" id="ARBA00022771"/>
    </source>
</evidence>
<dbReference type="PROSITE" id="PS51321">
    <property type="entry name" value="TFIIS_CENTRAL"/>
    <property type="match status" value="1"/>
</dbReference>
<dbReference type="EMBL" id="JALJOU010000055">
    <property type="protein sequence ID" value="KAK9827698.1"/>
    <property type="molecule type" value="Genomic_DNA"/>
</dbReference>
<keyword evidence="5 7" id="KW-0539">Nucleus</keyword>
<dbReference type="GO" id="GO:0006368">
    <property type="term" value="P:transcription elongation by RNA polymerase II"/>
    <property type="evidence" value="ECO:0007669"/>
    <property type="project" value="InterPro"/>
</dbReference>
<dbReference type="InterPro" id="IPR003617">
    <property type="entry name" value="TFIIS/CRSP70_N_sub"/>
</dbReference>
<dbReference type="InterPro" id="IPR035100">
    <property type="entry name" value="TF_IIS-typ"/>
</dbReference>
<dbReference type="SMART" id="SM00440">
    <property type="entry name" value="ZnF_C2C2"/>
    <property type="match status" value="1"/>
</dbReference>
<dbReference type="Gene3D" id="2.20.25.10">
    <property type="match status" value="1"/>
</dbReference>
<keyword evidence="13" id="KW-1185">Reference proteome</keyword>
<evidence type="ECO:0000313" key="12">
    <source>
        <dbReference type="EMBL" id="KAK9827698.1"/>
    </source>
</evidence>
<dbReference type="GO" id="GO:0005634">
    <property type="term" value="C:nucleus"/>
    <property type="evidence" value="ECO:0007669"/>
    <property type="project" value="UniProtKB-SubCell"/>
</dbReference>
<keyword evidence="8" id="KW-0805">Transcription regulation</keyword>
<dbReference type="PANTHER" id="PTHR11477:SF0">
    <property type="entry name" value="IP08861P-RELATED"/>
    <property type="match status" value="1"/>
</dbReference>
<dbReference type="PROSITE" id="PS51319">
    <property type="entry name" value="TFIIS_N"/>
    <property type="match status" value="1"/>
</dbReference>
<evidence type="ECO:0000256" key="7">
    <source>
        <dbReference type="PROSITE-ProRule" id="PRU00649"/>
    </source>
</evidence>
<comment type="subcellular location">
    <subcellularLocation>
        <location evidence="1 7 8">Nucleus</location>
    </subcellularLocation>
</comment>
<comment type="function">
    <text evidence="8">Necessary for efficient RNA polymerase II transcription elongation past template-encoded arresting sites.</text>
</comment>
<feature type="domain" description="TFIIS-type" evidence="9">
    <location>
        <begin position="260"/>
        <end position="300"/>
    </location>
</feature>
<organism evidence="12 13">
    <name type="scientific">Elliptochloris bilobata</name>
    <dbReference type="NCBI Taxonomy" id="381761"/>
    <lineage>
        <taxon>Eukaryota</taxon>
        <taxon>Viridiplantae</taxon>
        <taxon>Chlorophyta</taxon>
        <taxon>core chlorophytes</taxon>
        <taxon>Trebouxiophyceae</taxon>
        <taxon>Trebouxiophyceae incertae sedis</taxon>
        <taxon>Elliptochloris clade</taxon>
        <taxon>Elliptochloris</taxon>
    </lineage>
</organism>